<reference evidence="5" key="1">
    <citation type="submission" date="2017-05" db="UniProtKB">
        <authorList>
            <consortium name="EnsemblMetazoa"/>
        </authorList>
    </citation>
    <scope>IDENTIFICATION</scope>
</reference>
<feature type="transmembrane region" description="Helical" evidence="3">
    <location>
        <begin position="519"/>
        <end position="546"/>
    </location>
</feature>
<keyword evidence="3" id="KW-1133">Transmembrane helix</keyword>
<proteinExistence type="predicted"/>
<feature type="transmembrane region" description="Helical" evidence="3">
    <location>
        <begin position="349"/>
        <end position="373"/>
    </location>
</feature>
<name>A0A1X7UD82_AMPQE</name>
<evidence type="ECO:0000256" key="1">
    <source>
        <dbReference type="ARBA" id="ARBA00023157"/>
    </source>
</evidence>
<feature type="transmembrane region" description="Helical" evidence="3">
    <location>
        <begin position="21"/>
        <end position="42"/>
    </location>
</feature>
<organism evidence="5">
    <name type="scientific">Amphimedon queenslandica</name>
    <name type="common">Sponge</name>
    <dbReference type="NCBI Taxonomy" id="400682"/>
    <lineage>
        <taxon>Eukaryota</taxon>
        <taxon>Metazoa</taxon>
        <taxon>Porifera</taxon>
        <taxon>Demospongiae</taxon>
        <taxon>Heteroscleromorpha</taxon>
        <taxon>Haplosclerida</taxon>
        <taxon>Niphatidae</taxon>
        <taxon>Amphimedon</taxon>
    </lineage>
</organism>
<accession>A0A1X7UD82</accession>
<feature type="transmembrane region" description="Helical" evidence="3">
    <location>
        <begin position="879"/>
        <end position="899"/>
    </location>
</feature>
<feature type="domain" description="FZ" evidence="4">
    <location>
        <begin position="698"/>
        <end position="832"/>
    </location>
</feature>
<dbReference type="OrthoDB" id="10244668at2759"/>
<feature type="transmembrane region" description="Helical" evidence="3">
    <location>
        <begin position="628"/>
        <end position="649"/>
    </location>
</feature>
<feature type="transmembrane region" description="Helical" evidence="3">
    <location>
        <begin position="1090"/>
        <end position="1113"/>
    </location>
</feature>
<keyword evidence="1" id="KW-1015">Disulfide bond</keyword>
<feature type="transmembrane region" description="Helical" evidence="3">
    <location>
        <begin position="1000"/>
        <end position="1021"/>
    </location>
</feature>
<dbReference type="InterPro" id="IPR036790">
    <property type="entry name" value="Frizzled_dom_sf"/>
</dbReference>
<feature type="transmembrane region" description="Helical" evidence="3">
    <location>
        <begin position="1059"/>
        <end position="1078"/>
    </location>
</feature>
<evidence type="ECO:0000256" key="2">
    <source>
        <dbReference type="PROSITE-ProRule" id="PRU00090"/>
    </source>
</evidence>
<feature type="domain" description="FZ" evidence="4">
    <location>
        <begin position="81"/>
        <end position="214"/>
    </location>
</feature>
<dbReference type="Gene3D" id="1.20.1070.10">
    <property type="entry name" value="Rhodopsin 7-helix transmembrane proteins"/>
    <property type="match status" value="2"/>
</dbReference>
<feature type="transmembrane region" description="Helical" evidence="3">
    <location>
        <begin position="964"/>
        <end position="988"/>
    </location>
</feature>
<feature type="transmembrane region" description="Helical" evidence="3">
    <location>
        <begin position="475"/>
        <end position="499"/>
    </location>
</feature>
<protein>
    <recommendedName>
        <fullName evidence="4">FZ domain-containing protein</fullName>
    </recommendedName>
</protein>
<evidence type="ECO:0000313" key="5">
    <source>
        <dbReference type="EnsemblMetazoa" id="Aqu2.1.25909_001"/>
    </source>
</evidence>
<dbReference type="EnsemblMetazoa" id="Aqu2.1.25909_001">
    <property type="protein sequence ID" value="Aqu2.1.25909_001"/>
    <property type="gene ID" value="Aqu2.1.25909"/>
</dbReference>
<dbReference type="Gene3D" id="1.10.2000.10">
    <property type="entry name" value="Frizzled cysteine-rich domain"/>
    <property type="match status" value="4"/>
</dbReference>
<comment type="caution">
    <text evidence="2">Lacks conserved residue(s) required for the propagation of feature annotation.</text>
</comment>
<dbReference type="PROSITE" id="PS50038">
    <property type="entry name" value="FZ"/>
    <property type="match status" value="2"/>
</dbReference>
<feature type="transmembrane region" description="Helical" evidence="3">
    <location>
        <begin position="567"/>
        <end position="584"/>
    </location>
</feature>
<feature type="transmembrane region" description="Helical" evidence="3">
    <location>
        <begin position="1182"/>
        <end position="1198"/>
    </location>
</feature>
<evidence type="ECO:0000259" key="4">
    <source>
        <dbReference type="PROSITE" id="PS50038"/>
    </source>
</evidence>
<feature type="transmembrane region" description="Helical" evidence="3">
    <location>
        <begin position="1245"/>
        <end position="1263"/>
    </location>
</feature>
<sequence length="1284" mass="144454">MCYWNRNKQKSVAIGKKIENIAFIVTIVIVLGLFTLPIIFYFTSSHNRDTFNNVSIYYKGWYSNINDISQNCTRLSWSQDNDASECHEYTGTACRNFLHQWFQCTIGEGELNIGVSQQEQNQHEQTITSLNSYLEYCKQCQQQSSAFICQYFFPLADCSTGKSYKATKEDCLLISTGVCSDLWTLANNFSYGSLLPDCSTLPNAVNDSSSVTILIEDMNDSNGTEEYYKQCQQQSSAFICQYFFPLADCSTGKSYKATKEYCLLMSIGVCSDLWTLANNFSYGSLLPDCSTLPNASNNSYSVIIPIEGMDDTNGTDGIVCREDFVKIDLICEPRCDSFEQTSSHLESQLLIYSEVIATSIALTFCIVAIIVVIKEYKILLAYPSVLVVFQVIDMTVLVIVLIITAIDRYGLYCGSVSLLETLKHPSFFCKFSGAVSHYVYINMPLWWFFHVAIFFHKVLFPFQANRFEKLGHNKYIFATVTTLSILLPLPAIIICLSVDKFKYNINRFPPTLCGSNGAMWFYSITLPMDVLFAAGVIMLIIVLWTMRNKTTFLKKRSHTKLSTAEKKILLVFTYFIIFGVFNIARQSYIDAGSEKFEATLEEYFECEALGHIPGKCDRGTFDKIRSPYMGAVAYILMNLIPLSILNFILKWSSVKSAGNKASYGTDTFNNASIYHTGFQSNITGISQNCTRLSWSQDNDASECHEYTGTACRDFLHQWFQCTIGEGELNIGVSQQEQNQHEQTIGSLSPYLEHYKQCQQQSSAFICQYFFPLADCSTGKSYKATKEDCLLISTGVCSDLWTLANSFSYGSLLPDCSTLPNAANDSSSVTLSIEGINDTNGTDEFYKQCQQQSSAFICQYFFPLADCSTGKSYKATKEDCLLISTGVCSDLWALANRFGYGSLLPDCSTLPNAANDSSETDTTPSASMLNGTNNIVCREDFVKTDLICEPRCDSFEQSSHSDTLIMLYSEIAATSIAFVISIVTIIFAIKEYKIMLTYPTILVFFIIINMIVLEIVLIITAIDRNGLYCSSVSLLETLENPTPFCKFSGVIFQYNTLNMVLWWFFYGVIIFHKILFPFQAKNFENMGYNKYIFITVVTLCLVIPLPAVIISLTVERFGYNIYRFPTTLCISSGDMWFYSTTLPMDVLVAAGVIMLIIIFWTIRRSSFKINQQSISLTTAEKKIVMVIISFVIFGVYILGNTSGAVAKSNEFKAALTQYFECEAFGHVPGKCDRGTFDKIYNPYLNAISYILIGLVPLSILNFIIKWHSVKSLRTKARKLTKTSIV</sequence>
<feature type="transmembrane region" description="Helical" evidence="3">
    <location>
        <begin position="1141"/>
        <end position="1161"/>
    </location>
</feature>
<evidence type="ECO:0000256" key="3">
    <source>
        <dbReference type="SAM" id="Phobius"/>
    </source>
</evidence>
<keyword evidence="3" id="KW-0472">Membrane</keyword>
<dbReference type="InterPro" id="IPR020067">
    <property type="entry name" value="Frizzled_dom"/>
</dbReference>
<keyword evidence="3" id="KW-0812">Transmembrane</keyword>
<dbReference type="InParanoid" id="A0A1X7UD82"/>
<feature type="transmembrane region" description="Helical" evidence="3">
    <location>
        <begin position="385"/>
        <end position="406"/>
    </location>
</feature>